<dbReference type="Pfam" id="PF13637">
    <property type="entry name" value="Ank_4"/>
    <property type="match status" value="1"/>
</dbReference>
<feature type="repeat" description="ANK" evidence="7">
    <location>
        <begin position="364"/>
        <end position="396"/>
    </location>
</feature>
<dbReference type="GO" id="GO:0005737">
    <property type="term" value="C:cytoplasm"/>
    <property type="evidence" value="ECO:0007669"/>
    <property type="project" value="UniProtKB-SubCell"/>
</dbReference>
<dbReference type="PANTHER" id="PTHR24123:SF49">
    <property type="entry name" value="ANKYRIN-2-LIKE ISOFORM X1"/>
    <property type="match status" value="1"/>
</dbReference>
<dbReference type="Pfam" id="PF12796">
    <property type="entry name" value="Ank_2"/>
    <property type="match status" value="3"/>
</dbReference>
<evidence type="ECO:0000256" key="3">
    <source>
        <dbReference type="ARBA" id="ARBA00022490"/>
    </source>
</evidence>
<dbReference type="InterPro" id="IPR002110">
    <property type="entry name" value="Ankyrin_rpt"/>
</dbReference>
<dbReference type="Pfam" id="PF13857">
    <property type="entry name" value="Ank_5"/>
    <property type="match status" value="1"/>
</dbReference>
<dbReference type="PRINTS" id="PR01415">
    <property type="entry name" value="ANKYRIN"/>
</dbReference>
<feature type="repeat" description="ANK" evidence="7">
    <location>
        <begin position="298"/>
        <end position="330"/>
    </location>
</feature>
<feature type="repeat" description="ANK" evidence="7">
    <location>
        <begin position="265"/>
        <end position="297"/>
    </location>
</feature>
<dbReference type="FunFam" id="1.25.40.20:FF:000001">
    <property type="entry name" value="Ankyrin-2 isoform 2"/>
    <property type="match status" value="1"/>
</dbReference>
<name>A0A5C6NA84_9TELE</name>
<keyword evidence="4" id="KW-0677">Repeat</keyword>
<dbReference type="Pfam" id="PF13606">
    <property type="entry name" value="Ank_3"/>
    <property type="match status" value="1"/>
</dbReference>
<dbReference type="EMBL" id="RHFK02000016">
    <property type="protein sequence ID" value="TWW63728.1"/>
    <property type="molecule type" value="Genomic_DNA"/>
</dbReference>
<dbReference type="InterPro" id="IPR000906">
    <property type="entry name" value="ZU5_dom"/>
</dbReference>
<feature type="repeat" description="ANK" evidence="7">
    <location>
        <begin position="199"/>
        <end position="231"/>
    </location>
</feature>
<feature type="repeat" description="ANK" evidence="7">
    <location>
        <begin position="496"/>
        <end position="528"/>
    </location>
</feature>
<dbReference type="PROSITE" id="PS50297">
    <property type="entry name" value="ANK_REP_REGION"/>
    <property type="match status" value="15"/>
</dbReference>
<dbReference type="FunFam" id="2.60.220.30:FF:000002">
    <property type="entry name" value="Ankyrin-3 isoform 2"/>
    <property type="match status" value="1"/>
</dbReference>
<dbReference type="FunFam" id="1.25.40.20:FF:000003">
    <property type="entry name" value="Ankyrin, isoform B"/>
    <property type="match status" value="1"/>
</dbReference>
<feature type="repeat" description="ANK" evidence="7">
    <location>
        <begin position="331"/>
        <end position="363"/>
    </location>
</feature>
<dbReference type="FunFam" id="2.60.220.30:FF:000001">
    <property type="entry name" value="Ankyrin-3 isoform 2"/>
    <property type="match status" value="1"/>
</dbReference>
<feature type="domain" description="ZU5" evidence="9">
    <location>
        <begin position="941"/>
        <end position="1088"/>
    </location>
</feature>
<feature type="repeat" description="ANK" evidence="7">
    <location>
        <begin position="463"/>
        <end position="495"/>
    </location>
</feature>
<evidence type="ECO:0000259" key="9">
    <source>
        <dbReference type="PROSITE" id="PS51145"/>
    </source>
</evidence>
<comment type="subcellular location">
    <subcellularLocation>
        <location evidence="2">Cytoplasm</location>
    </subcellularLocation>
    <subcellularLocation>
        <location evidence="1">Membrane</location>
    </subcellularLocation>
</comment>
<feature type="domain" description="ZU5" evidence="9">
    <location>
        <begin position="784"/>
        <end position="939"/>
    </location>
</feature>
<evidence type="ECO:0000256" key="2">
    <source>
        <dbReference type="ARBA" id="ARBA00004496"/>
    </source>
</evidence>
<dbReference type="SMART" id="SM00248">
    <property type="entry name" value="ANK"/>
    <property type="match status" value="15"/>
</dbReference>
<evidence type="ECO:0000256" key="5">
    <source>
        <dbReference type="ARBA" id="ARBA00023043"/>
    </source>
</evidence>
<dbReference type="InterPro" id="IPR040745">
    <property type="entry name" value="Ankyrin_UPA"/>
</dbReference>
<dbReference type="Pfam" id="PF17809">
    <property type="entry name" value="UPA_2"/>
    <property type="match status" value="1"/>
</dbReference>
<evidence type="ECO:0000256" key="1">
    <source>
        <dbReference type="ARBA" id="ARBA00004370"/>
    </source>
</evidence>
<dbReference type="SMART" id="SM00218">
    <property type="entry name" value="ZU5"/>
    <property type="match status" value="1"/>
</dbReference>
<feature type="repeat" description="ANK" evidence="7">
    <location>
        <begin position="166"/>
        <end position="198"/>
    </location>
</feature>
<feature type="repeat" description="ANK" evidence="7">
    <location>
        <begin position="529"/>
        <end position="561"/>
    </location>
</feature>
<feature type="repeat" description="ANK" evidence="7">
    <location>
        <begin position="232"/>
        <end position="264"/>
    </location>
</feature>
<evidence type="ECO:0000256" key="7">
    <source>
        <dbReference type="PROSITE-ProRule" id="PRU00023"/>
    </source>
</evidence>
<feature type="region of interest" description="Disordered" evidence="8">
    <location>
        <begin position="1242"/>
        <end position="1261"/>
    </location>
</feature>
<dbReference type="FunFam" id="2.60.40.2660:FF:000001">
    <property type="entry name" value="Ankyrin-3 isoform 2"/>
    <property type="match status" value="1"/>
</dbReference>
<reference evidence="10 11" key="1">
    <citation type="submission" date="2019-04" db="EMBL/GenBank/DDBJ databases">
        <title>Chromosome genome assembly for Takifugu flavidus.</title>
        <authorList>
            <person name="Xiao S."/>
        </authorList>
    </citation>
    <scope>NUCLEOTIDE SEQUENCE [LARGE SCALE GENOMIC DNA]</scope>
    <source>
        <strain evidence="10">HTHZ2018</strain>
        <tissue evidence="10">Muscle</tissue>
    </source>
</reference>
<feature type="repeat" description="ANK" evidence="7">
    <location>
        <begin position="133"/>
        <end position="165"/>
    </location>
</feature>
<dbReference type="Gene3D" id="2.60.220.30">
    <property type="match status" value="2"/>
</dbReference>
<feature type="repeat" description="ANK" evidence="7">
    <location>
        <begin position="100"/>
        <end position="132"/>
    </location>
</feature>
<proteinExistence type="predicted"/>
<dbReference type="Pfam" id="PF00023">
    <property type="entry name" value="Ank"/>
    <property type="match status" value="1"/>
</dbReference>
<dbReference type="SUPFAM" id="SSF48403">
    <property type="entry name" value="Ankyrin repeat"/>
    <property type="match status" value="2"/>
</dbReference>
<organism evidence="10 11">
    <name type="scientific">Takifugu flavidus</name>
    <name type="common">sansaifugu</name>
    <dbReference type="NCBI Taxonomy" id="433684"/>
    <lineage>
        <taxon>Eukaryota</taxon>
        <taxon>Metazoa</taxon>
        <taxon>Chordata</taxon>
        <taxon>Craniata</taxon>
        <taxon>Vertebrata</taxon>
        <taxon>Euteleostomi</taxon>
        <taxon>Actinopterygii</taxon>
        <taxon>Neopterygii</taxon>
        <taxon>Teleostei</taxon>
        <taxon>Neoteleostei</taxon>
        <taxon>Acanthomorphata</taxon>
        <taxon>Eupercaria</taxon>
        <taxon>Tetraodontiformes</taxon>
        <taxon>Tetradontoidea</taxon>
        <taxon>Tetraodontidae</taxon>
        <taxon>Takifugu</taxon>
    </lineage>
</organism>
<evidence type="ECO:0000313" key="10">
    <source>
        <dbReference type="EMBL" id="TWW63728.1"/>
    </source>
</evidence>
<dbReference type="AlphaFoldDB" id="A0A5C6NA84"/>
<evidence type="ECO:0000256" key="8">
    <source>
        <dbReference type="SAM" id="MobiDB-lite"/>
    </source>
</evidence>
<feature type="repeat" description="ANK" evidence="7">
    <location>
        <begin position="67"/>
        <end position="99"/>
    </location>
</feature>
<dbReference type="Gene3D" id="2.60.40.2660">
    <property type="match status" value="1"/>
</dbReference>
<feature type="repeat" description="ANK" evidence="7">
    <location>
        <begin position="430"/>
        <end position="462"/>
    </location>
</feature>
<dbReference type="Pfam" id="PF00791">
    <property type="entry name" value="ZU5"/>
    <property type="match status" value="2"/>
</dbReference>
<keyword evidence="5 7" id="KW-0040">ANK repeat</keyword>
<dbReference type="Gene3D" id="1.25.40.20">
    <property type="entry name" value="Ankyrin repeat-containing domain"/>
    <property type="match status" value="2"/>
</dbReference>
<evidence type="ECO:0000256" key="4">
    <source>
        <dbReference type="ARBA" id="ARBA00022737"/>
    </source>
</evidence>
<keyword evidence="3" id="KW-0963">Cytoplasm</keyword>
<dbReference type="PROSITE" id="PS50088">
    <property type="entry name" value="ANK_REPEAT"/>
    <property type="match status" value="15"/>
</dbReference>
<dbReference type="PANTHER" id="PTHR24123">
    <property type="entry name" value="ANKYRIN REPEAT-CONTAINING"/>
    <property type="match status" value="1"/>
</dbReference>
<protein>
    <submittedName>
        <fullName evidence="10">Ankyrin-2</fullName>
    </submittedName>
</protein>
<dbReference type="GO" id="GO:0016020">
    <property type="term" value="C:membrane"/>
    <property type="evidence" value="ECO:0007669"/>
    <property type="project" value="UniProtKB-SubCell"/>
</dbReference>
<feature type="repeat" description="ANK" evidence="7">
    <location>
        <begin position="397"/>
        <end position="429"/>
    </location>
</feature>
<evidence type="ECO:0000256" key="6">
    <source>
        <dbReference type="ARBA" id="ARBA00023136"/>
    </source>
</evidence>
<dbReference type="InterPro" id="IPR051165">
    <property type="entry name" value="Multifunctional_ANK_Repeat"/>
</dbReference>
<dbReference type="Proteomes" id="UP000324091">
    <property type="component" value="Chromosome 3"/>
</dbReference>
<dbReference type="PROSITE" id="PS51145">
    <property type="entry name" value="ZU5"/>
    <property type="match status" value="2"/>
</dbReference>
<gene>
    <name evidence="10" type="ORF">D4764_03G0007360</name>
</gene>
<keyword evidence="11" id="KW-1185">Reference proteome</keyword>
<sequence length="1261" mass="138543">MGYYRLLRATKGYYGLLRLLRLLRATTGYYGLLQATKGYYRLLRATTGYYGLLRATNSQITPHSLQDGLTPLHCAARSGHDTSVELLLERGAPLLARTKNGLSPLHMAAQGDHVECVKHLLQHKAPVDDVTLDYLTALHVAAHCGHYRVTKLLLDKRANPNARALNGFTPLHIACKKNRVKVMELLVKYGASIQAITESGLTPIHVAAFMGHLNIVLLLLQNGASPDVSNIRGETALHMAARAGQVEVVRCLLRNGAMVDARAREDQTPLHIASRLGKTEIVQLLLQHMAHPDAATTNGYTPLHISAREGQLETASVLLEAGASHSLATKKGFTPLHVASKYGSLDVAKLLLQRRAPPDSAGKNGLTPLHVAAHYDNQKVALLLLDKGASPHTMAKNGYTPLHIAAKKNQMEIATVLLQYGAETNIVTKQGVTPLHLASQEGHADMAALLVGKGAQVTIQTKSGLTPIHLAAQEDKVGVAEILAKSGANLDQQTKLGYTPLIVACHYGNAKMVNFLLQNGATVNAKTKNGYTPLHQAAQQGNTHIINVLLQNGAKPNAMTVNGNTALGIARRLGYISVVDTLRVVTEEIITTTTTVTEKHKLNVPETMTEVLDVSDEEGDDTMTGDGGEYLRAEDLRELGDDSLPGQYLDGMNYLRFSLEGGRTDSTDRSFTPTHHSYYSPKHDGMMEEMLTSQQVSSLARDNERDSYHLSWATDNLDNVALSSSPLHSGEGCLRSKVPHSSQHPAVPLRAKIMETTAGDPLMLGLTIPHLHPLPQCALLVESFLVSFMVDARGGAMRGCRHNGLRIIVPPKKCSAPTRVTCRLVKRHRLATMPPMVEGEGLASRLIEVGPSGAQFLGPVIVEIPHFAALRGKERELVILRSETGESWKEHHCEHTQEELNLILNGMDEALDTPEELERKRVCRIITRDFPQFFAVVSRIKQDSNLIGPEGGVLSSTVVPQVQAVFPEGALTKRIRVGLQAQPVGVEVVRKILGNKATFSPIVTLEPRRRKFHKPITMTIPVPKSNQDPTLTGFGGDTPTLRLLCSITGGTTPAQWEDITGTTPLTFINDCVSFTTNVSARFWLIDCRQTQESVNFSSQVYREIICVPYMAKFVIFAKTHDPIEARLRCFCMTDDKIDKTLEQQENFSEVARSRDVEVLEGKPIYADCFGNLVPLTKSGQHHLFSFFAFKENRLALFIKIRDNTQDPCGRLSFMKEPRNYRSLTQNAICNLNITLPSYCKESDSDQEQEEEVKLSPRSVMN</sequence>
<keyword evidence="6" id="KW-0472">Membrane</keyword>
<comment type="caution">
    <text evidence="10">The sequence shown here is derived from an EMBL/GenBank/DDBJ whole genome shotgun (WGS) entry which is preliminary data.</text>
</comment>
<accession>A0A5C6NA84</accession>
<dbReference type="InterPro" id="IPR036770">
    <property type="entry name" value="Ankyrin_rpt-contain_sf"/>
</dbReference>
<evidence type="ECO:0000313" key="11">
    <source>
        <dbReference type="Proteomes" id="UP000324091"/>
    </source>
</evidence>